<dbReference type="EMBL" id="CDHN01000004">
    <property type="protein sequence ID" value="CEJ91782.1"/>
    <property type="molecule type" value="Genomic_DNA"/>
</dbReference>
<dbReference type="Proteomes" id="UP000039046">
    <property type="component" value="Unassembled WGS sequence"/>
</dbReference>
<dbReference type="HOGENOM" id="CLU_071128_0_0_1"/>
<gene>
    <name evidence="1" type="ORF">VHEMI07474</name>
</gene>
<dbReference type="AlphaFoldDB" id="A0A0A1TN01"/>
<dbReference type="OrthoDB" id="4941039at2759"/>
<accession>A0A0A1TN01</accession>
<organism evidence="1 2">
    <name type="scientific">[Torrubiella] hemipterigena</name>
    <dbReference type="NCBI Taxonomy" id="1531966"/>
    <lineage>
        <taxon>Eukaryota</taxon>
        <taxon>Fungi</taxon>
        <taxon>Dikarya</taxon>
        <taxon>Ascomycota</taxon>
        <taxon>Pezizomycotina</taxon>
        <taxon>Sordariomycetes</taxon>
        <taxon>Hypocreomycetidae</taxon>
        <taxon>Hypocreales</taxon>
        <taxon>Clavicipitaceae</taxon>
        <taxon>Clavicipitaceae incertae sedis</taxon>
        <taxon>'Torrubiella' clade</taxon>
    </lineage>
</organism>
<proteinExistence type="predicted"/>
<evidence type="ECO:0008006" key="3">
    <source>
        <dbReference type="Google" id="ProtNLM"/>
    </source>
</evidence>
<protein>
    <recommendedName>
        <fullName evidence="3">Fungal N-terminal domain-containing protein</fullName>
    </recommendedName>
</protein>
<evidence type="ECO:0000313" key="2">
    <source>
        <dbReference type="Proteomes" id="UP000039046"/>
    </source>
</evidence>
<dbReference type="STRING" id="1531966.A0A0A1TN01"/>
<keyword evidence="2" id="KW-1185">Reference proteome</keyword>
<sequence length="376" mass="41447">MTGRTLPGDDDDDLYDQDPFHDAFEYQSHDPSRTLSVANAVIGLIAASIQIYYDVFDTAGELDPIDRVVLSAPITALKGFKPSIQLIYKFFRRFENRELTLAHRAELLSLDMIIIATSEAALALSELGFTLHDIVHMSHTQGMKLKTAVERCSTRLTQASERISTCERIMTKMLTVLQISVEAEAQQHLAGIETSLVKILDTNPPLAERLNSMRDIFGARALVPEERLEAALDREPPRYSVPTDNRSQTTLPGYTARTASGAHTDGSVTIQATSRTIFSGLTLGDISILSLLPLPIVCDELRYGPEFYTFEYSRLVNDSLGALAEKNVREKAKQMCTILGLRPWGSVAEDSENFAKNVNGGVRVAFSGATTRGLSF</sequence>
<reference evidence="1 2" key="1">
    <citation type="journal article" date="2015" name="Genome Announc.">
        <title>Draft Genome Sequence and Gene Annotation of the Entomopathogenic Fungus Verticillium hemipterigenum.</title>
        <authorList>
            <person name="Horn F."/>
            <person name="Habel A."/>
            <person name="Scharf D.H."/>
            <person name="Dworschak J."/>
            <person name="Brakhage A.A."/>
            <person name="Guthke R."/>
            <person name="Hertweck C."/>
            <person name="Linde J."/>
        </authorList>
    </citation>
    <scope>NUCLEOTIDE SEQUENCE [LARGE SCALE GENOMIC DNA]</scope>
</reference>
<name>A0A0A1TN01_9HYPO</name>
<evidence type="ECO:0000313" key="1">
    <source>
        <dbReference type="EMBL" id="CEJ91782.1"/>
    </source>
</evidence>